<accession>A0A5C3N1Z8</accession>
<name>A0A5C3N1Z8_9AGAM</name>
<feature type="compositionally biased region" description="Acidic residues" evidence="1">
    <location>
        <begin position="960"/>
        <end position="974"/>
    </location>
</feature>
<evidence type="ECO:0000313" key="4">
    <source>
        <dbReference type="Proteomes" id="UP000305948"/>
    </source>
</evidence>
<feature type="compositionally biased region" description="Basic and acidic residues" evidence="1">
    <location>
        <begin position="79"/>
        <end position="89"/>
    </location>
</feature>
<evidence type="ECO:0000256" key="1">
    <source>
        <dbReference type="SAM" id="MobiDB-lite"/>
    </source>
</evidence>
<reference evidence="3 4" key="1">
    <citation type="journal article" date="2019" name="Nat. Ecol. Evol.">
        <title>Megaphylogeny resolves global patterns of mushroom evolution.</title>
        <authorList>
            <person name="Varga T."/>
            <person name="Krizsan K."/>
            <person name="Foldi C."/>
            <person name="Dima B."/>
            <person name="Sanchez-Garcia M."/>
            <person name="Sanchez-Ramirez S."/>
            <person name="Szollosi G.J."/>
            <person name="Szarkandi J.G."/>
            <person name="Papp V."/>
            <person name="Albert L."/>
            <person name="Andreopoulos W."/>
            <person name="Angelini C."/>
            <person name="Antonin V."/>
            <person name="Barry K.W."/>
            <person name="Bougher N.L."/>
            <person name="Buchanan P."/>
            <person name="Buyck B."/>
            <person name="Bense V."/>
            <person name="Catcheside P."/>
            <person name="Chovatia M."/>
            <person name="Cooper J."/>
            <person name="Damon W."/>
            <person name="Desjardin D."/>
            <person name="Finy P."/>
            <person name="Geml J."/>
            <person name="Haridas S."/>
            <person name="Hughes K."/>
            <person name="Justo A."/>
            <person name="Karasinski D."/>
            <person name="Kautmanova I."/>
            <person name="Kiss B."/>
            <person name="Kocsube S."/>
            <person name="Kotiranta H."/>
            <person name="LaButti K.M."/>
            <person name="Lechner B.E."/>
            <person name="Liimatainen K."/>
            <person name="Lipzen A."/>
            <person name="Lukacs Z."/>
            <person name="Mihaltcheva S."/>
            <person name="Morgado L.N."/>
            <person name="Niskanen T."/>
            <person name="Noordeloos M.E."/>
            <person name="Ohm R.A."/>
            <person name="Ortiz-Santana B."/>
            <person name="Ovrebo C."/>
            <person name="Racz N."/>
            <person name="Riley R."/>
            <person name="Savchenko A."/>
            <person name="Shiryaev A."/>
            <person name="Soop K."/>
            <person name="Spirin V."/>
            <person name="Szebenyi C."/>
            <person name="Tomsovsky M."/>
            <person name="Tulloss R.E."/>
            <person name="Uehling J."/>
            <person name="Grigoriev I.V."/>
            <person name="Vagvolgyi C."/>
            <person name="Papp T."/>
            <person name="Martin F.M."/>
            <person name="Miettinen O."/>
            <person name="Hibbett D.S."/>
            <person name="Nagy L.G."/>
        </authorList>
    </citation>
    <scope>NUCLEOTIDE SEQUENCE [LARGE SCALE GENOMIC DNA]</scope>
    <source>
        <strain evidence="3 4">OMC1185</strain>
    </source>
</reference>
<dbReference type="InterPro" id="IPR041457">
    <property type="entry name" value="CxC2_KDZ-assoc"/>
</dbReference>
<dbReference type="AlphaFoldDB" id="A0A5C3N1Z8"/>
<feature type="domain" description="CxC2-like cysteine cluster KDZ transposase-associated" evidence="2">
    <location>
        <begin position="113"/>
        <end position="218"/>
    </location>
</feature>
<keyword evidence="4" id="KW-1185">Reference proteome</keyword>
<dbReference type="InterPro" id="IPR040521">
    <property type="entry name" value="KDZ"/>
</dbReference>
<sequence length="974" mass="110354">MKQRRDPPSRPKKLKVRIHEGASSTTSIEHLRYSKTKAGRFNQLSREVTVLAHPEDGSDQLASSAQESDWTDEEEPVLEFEHQEPEPKQCKKGGGTRYQNTLWNGQHFEKHSLRSLGLTLQLGHDGAVCLYPADGVDDFLLIDVTGIHRVSVEYCGCQRTSLPKYAQLLRSSWFPASFKRPGTAFTFGLLNLFHQLTLQGKTNSYDFWLTLLRVTDNSSLASHSFHYKDFVRVMRLWRHLMMLKQAGRGHDPSLSSGTAQGELAVECPACPHPNGNLPEEWEDADSSIAWLYALTLAIDANFRLKLKKRDLVDVELAPGWAYFVEESGYQRFLRSHIEESEVSTCQSCHDAIVHSATRHTEGYAIWGVGSSSCAHHGLMRRNAAADLQVGEKYCTMDFLVLSTLIGTALLHLAFPVHMQLDHHKVQIRNVIPKFHVNAHGLPCQVSYNIAYIPHVGRLCGEVIESNWSHTNALGTSLREMAPGARHEMLNDHWGGLNWQKVLTFGVSFRKKYLEAVRLSKKHEDLFVCFSVTFPDATLRKWEKMVLRWEKDKRNPNPYAEDMSGTTLHSVCLQLSLEEQASDSSRRRVPQHKMTASQFLHSGLELEEEQRHIRLHIANLKAPLTAKEKADLQDKRSSLRRRVGMWRSIQALYMPCVAAQFLDGLTGLADDGNDIPEDNEDDEDDNVLVPALDAKELRLWLAQAHDSLSEIRRQQRVLQGLTEFKKRNISGTGQRANTRLRALYNQFNQKTRRAAEHYRAARRALTVLDLAGVWSRTLLPLEDQDITGPGRGEEDVSEGRYKMLWIWHVGSNGGGVGEEGSDAGYHEGLRVEWAKSRARVQCWREEVQLLEEEMRRAVAYLEWKANWWRSQAYRRVDTGVPQDVQHGLAAYAFKQAGVMDGLTVQFASHWLPVLKANKVFPKWGEGYISCGQAACDTPGAVATSDCESSMVDGEEPHHDDSEPEDLNDDYIDLDD</sequence>
<evidence type="ECO:0000259" key="2">
    <source>
        <dbReference type="Pfam" id="PF18803"/>
    </source>
</evidence>
<feature type="region of interest" description="Disordered" evidence="1">
    <location>
        <begin position="51"/>
        <end position="95"/>
    </location>
</feature>
<dbReference type="PANTHER" id="PTHR33096:SF1">
    <property type="entry name" value="CXC1-LIKE CYSTEINE CLUSTER ASSOCIATED WITH KDZ TRANSPOSASES DOMAIN-CONTAINING PROTEIN"/>
    <property type="match status" value="1"/>
</dbReference>
<feature type="region of interest" description="Disordered" evidence="1">
    <location>
        <begin position="1"/>
        <end position="29"/>
    </location>
</feature>
<dbReference type="Proteomes" id="UP000305948">
    <property type="component" value="Unassembled WGS sequence"/>
</dbReference>
<dbReference type="EMBL" id="ML213511">
    <property type="protein sequence ID" value="TFK51470.1"/>
    <property type="molecule type" value="Genomic_DNA"/>
</dbReference>
<gene>
    <name evidence="3" type="ORF">OE88DRAFT_1735365</name>
</gene>
<dbReference type="STRING" id="5364.A0A5C3N1Z8"/>
<feature type="compositionally biased region" description="Acidic residues" evidence="1">
    <location>
        <begin position="69"/>
        <end position="78"/>
    </location>
</feature>
<dbReference type="PANTHER" id="PTHR33096">
    <property type="entry name" value="CXC2 DOMAIN-CONTAINING PROTEIN"/>
    <property type="match status" value="1"/>
</dbReference>
<feature type="region of interest" description="Disordered" evidence="1">
    <location>
        <begin position="940"/>
        <end position="974"/>
    </location>
</feature>
<proteinExistence type="predicted"/>
<dbReference type="OrthoDB" id="3192989at2759"/>
<protein>
    <recommendedName>
        <fullName evidence="2">CxC2-like cysteine cluster KDZ transposase-associated domain-containing protein</fullName>
    </recommendedName>
</protein>
<dbReference type="Pfam" id="PF18803">
    <property type="entry name" value="CxC2"/>
    <property type="match status" value="1"/>
</dbReference>
<organism evidence="3 4">
    <name type="scientific">Heliocybe sulcata</name>
    <dbReference type="NCBI Taxonomy" id="5364"/>
    <lineage>
        <taxon>Eukaryota</taxon>
        <taxon>Fungi</taxon>
        <taxon>Dikarya</taxon>
        <taxon>Basidiomycota</taxon>
        <taxon>Agaricomycotina</taxon>
        <taxon>Agaricomycetes</taxon>
        <taxon>Gloeophyllales</taxon>
        <taxon>Gloeophyllaceae</taxon>
        <taxon>Heliocybe</taxon>
    </lineage>
</organism>
<evidence type="ECO:0000313" key="3">
    <source>
        <dbReference type="EMBL" id="TFK51470.1"/>
    </source>
</evidence>
<dbReference type="Pfam" id="PF18758">
    <property type="entry name" value="KDZ"/>
    <property type="match status" value="1"/>
</dbReference>